<keyword evidence="8 12" id="KW-0862">Zinc</keyword>
<accession>A0ABT0M6C4</accession>
<keyword evidence="6 12" id="KW-0479">Metal-binding</keyword>
<dbReference type="CDD" id="cd01283">
    <property type="entry name" value="cytidine_deaminase"/>
    <property type="match status" value="1"/>
</dbReference>
<protein>
    <recommendedName>
        <fullName evidence="5 12">Cytidine deaminase</fullName>
        <ecNumber evidence="4 12">3.5.4.5</ecNumber>
    </recommendedName>
    <alternativeName>
        <fullName evidence="9 12">Cytidine aminohydrolase</fullName>
    </alternativeName>
</protein>
<dbReference type="NCBIfam" id="TIGR01354">
    <property type="entry name" value="cyt_deam_tetra"/>
    <property type="match status" value="1"/>
</dbReference>
<dbReference type="GO" id="GO:0004126">
    <property type="term" value="F:cytidine deaminase activity"/>
    <property type="evidence" value="ECO:0007669"/>
    <property type="project" value="UniProtKB-EC"/>
</dbReference>
<evidence type="ECO:0000259" key="13">
    <source>
        <dbReference type="PROSITE" id="PS51747"/>
    </source>
</evidence>
<comment type="similarity">
    <text evidence="3 12">Belongs to the cytidine and deoxycytidylate deaminase family.</text>
</comment>
<keyword evidence="7 12" id="KW-0378">Hydrolase</keyword>
<comment type="cofactor">
    <cofactor evidence="1 12">
        <name>Zn(2+)</name>
        <dbReference type="ChEBI" id="CHEBI:29105"/>
    </cofactor>
</comment>
<dbReference type="SUPFAM" id="SSF53927">
    <property type="entry name" value="Cytidine deaminase-like"/>
    <property type="match status" value="1"/>
</dbReference>
<comment type="caution">
    <text evidence="14">The sequence shown here is derived from an EMBL/GenBank/DDBJ whole genome shotgun (WGS) entry which is preliminary data.</text>
</comment>
<dbReference type="PANTHER" id="PTHR11644">
    <property type="entry name" value="CYTIDINE DEAMINASE"/>
    <property type="match status" value="1"/>
</dbReference>
<evidence type="ECO:0000256" key="12">
    <source>
        <dbReference type="RuleBase" id="RU364006"/>
    </source>
</evidence>
<dbReference type="InterPro" id="IPR002125">
    <property type="entry name" value="CMP_dCMP_dom"/>
</dbReference>
<evidence type="ECO:0000256" key="6">
    <source>
        <dbReference type="ARBA" id="ARBA00022723"/>
    </source>
</evidence>
<evidence type="ECO:0000256" key="5">
    <source>
        <dbReference type="ARBA" id="ARBA00018266"/>
    </source>
</evidence>
<dbReference type="InterPro" id="IPR016192">
    <property type="entry name" value="APOBEC/CMP_deaminase_Zn-bd"/>
</dbReference>
<evidence type="ECO:0000256" key="4">
    <source>
        <dbReference type="ARBA" id="ARBA00012783"/>
    </source>
</evidence>
<name>A0ABT0M6C4_9BACL</name>
<gene>
    <name evidence="14" type="ORF">M3N64_00390</name>
</gene>
<evidence type="ECO:0000256" key="9">
    <source>
        <dbReference type="ARBA" id="ARBA00032005"/>
    </source>
</evidence>
<evidence type="ECO:0000256" key="11">
    <source>
        <dbReference type="ARBA" id="ARBA00049558"/>
    </source>
</evidence>
<proteinExistence type="inferred from homology"/>
<evidence type="ECO:0000313" key="14">
    <source>
        <dbReference type="EMBL" id="MCL1630410.1"/>
    </source>
</evidence>
<reference evidence="14 15" key="1">
    <citation type="submission" date="2022-05" db="EMBL/GenBank/DDBJ databases">
        <title>Sporolactobacillus sp nov CPB3-1, isolated from tree bark (Mangifera indica L.).</title>
        <authorList>
            <person name="Phuengjayaem S."/>
            <person name="Tanasupawat S."/>
        </authorList>
    </citation>
    <scope>NUCLEOTIDE SEQUENCE [LARGE SCALE GENOMIC DNA]</scope>
    <source>
        <strain evidence="14 15">CPB3-1</strain>
    </source>
</reference>
<dbReference type="Pfam" id="PF00383">
    <property type="entry name" value="dCMP_cyt_deam_1"/>
    <property type="match status" value="1"/>
</dbReference>
<feature type="domain" description="CMP/dCMP-type deaminase" evidence="13">
    <location>
        <begin position="1"/>
        <end position="128"/>
    </location>
</feature>
<dbReference type="EC" id="3.5.4.5" evidence="4 12"/>
<evidence type="ECO:0000313" key="15">
    <source>
        <dbReference type="Proteomes" id="UP001203004"/>
    </source>
</evidence>
<evidence type="ECO:0000256" key="1">
    <source>
        <dbReference type="ARBA" id="ARBA00001947"/>
    </source>
</evidence>
<comment type="function">
    <text evidence="2 12">This enzyme scavenges exogenous and endogenous cytidine and 2'-deoxycytidine for UMP synthesis.</text>
</comment>
<sequence>MEDKKLIALAKGAMQMAYVPYSHYQVGAALLTKSGKVFTGCNIENAAYSVCNCAERTAIFKAFSEGEHEYDAMAVIADSRRPVPPCGACRQVLSELCPGSMRIILANIKGDVEVTTVAQLLPGAFVSEDMQ</sequence>
<organism evidence="14 15">
    <name type="scientific">Sporolactobacillus mangiferae</name>
    <dbReference type="NCBI Taxonomy" id="2940498"/>
    <lineage>
        <taxon>Bacteria</taxon>
        <taxon>Bacillati</taxon>
        <taxon>Bacillota</taxon>
        <taxon>Bacilli</taxon>
        <taxon>Bacillales</taxon>
        <taxon>Sporolactobacillaceae</taxon>
        <taxon>Sporolactobacillus</taxon>
    </lineage>
</organism>
<dbReference type="PANTHER" id="PTHR11644:SF2">
    <property type="entry name" value="CYTIDINE DEAMINASE"/>
    <property type="match status" value="1"/>
</dbReference>
<dbReference type="NCBIfam" id="NF004064">
    <property type="entry name" value="PRK05578.1"/>
    <property type="match status" value="1"/>
</dbReference>
<evidence type="ECO:0000256" key="2">
    <source>
        <dbReference type="ARBA" id="ARBA00003949"/>
    </source>
</evidence>
<evidence type="ECO:0000256" key="10">
    <source>
        <dbReference type="ARBA" id="ARBA00049252"/>
    </source>
</evidence>
<dbReference type="EMBL" id="JAMAST010000001">
    <property type="protein sequence ID" value="MCL1630410.1"/>
    <property type="molecule type" value="Genomic_DNA"/>
</dbReference>
<dbReference type="PROSITE" id="PS51747">
    <property type="entry name" value="CYT_DCMP_DEAMINASES_2"/>
    <property type="match status" value="1"/>
</dbReference>
<evidence type="ECO:0000256" key="7">
    <source>
        <dbReference type="ARBA" id="ARBA00022801"/>
    </source>
</evidence>
<dbReference type="InterPro" id="IPR006262">
    <property type="entry name" value="Cyt_deam_tetra"/>
</dbReference>
<keyword evidence="15" id="KW-1185">Reference proteome</keyword>
<evidence type="ECO:0000256" key="8">
    <source>
        <dbReference type="ARBA" id="ARBA00022833"/>
    </source>
</evidence>
<comment type="catalytic activity">
    <reaction evidence="10 12">
        <text>2'-deoxycytidine + H2O + H(+) = 2'-deoxyuridine + NH4(+)</text>
        <dbReference type="Rhea" id="RHEA:13433"/>
        <dbReference type="ChEBI" id="CHEBI:15377"/>
        <dbReference type="ChEBI" id="CHEBI:15378"/>
        <dbReference type="ChEBI" id="CHEBI:15698"/>
        <dbReference type="ChEBI" id="CHEBI:16450"/>
        <dbReference type="ChEBI" id="CHEBI:28938"/>
        <dbReference type="EC" id="3.5.4.5"/>
    </reaction>
</comment>
<dbReference type="PROSITE" id="PS00903">
    <property type="entry name" value="CYT_DCMP_DEAMINASES_1"/>
    <property type="match status" value="1"/>
</dbReference>
<comment type="catalytic activity">
    <reaction evidence="11 12">
        <text>cytidine + H2O + H(+) = uridine + NH4(+)</text>
        <dbReference type="Rhea" id="RHEA:16069"/>
        <dbReference type="ChEBI" id="CHEBI:15377"/>
        <dbReference type="ChEBI" id="CHEBI:15378"/>
        <dbReference type="ChEBI" id="CHEBI:16704"/>
        <dbReference type="ChEBI" id="CHEBI:17562"/>
        <dbReference type="ChEBI" id="CHEBI:28938"/>
        <dbReference type="EC" id="3.5.4.5"/>
    </reaction>
</comment>
<dbReference type="Proteomes" id="UP001203004">
    <property type="component" value="Unassembled WGS sequence"/>
</dbReference>
<dbReference type="Gene3D" id="3.40.140.10">
    <property type="entry name" value="Cytidine Deaminase, domain 2"/>
    <property type="match status" value="1"/>
</dbReference>
<evidence type="ECO:0000256" key="3">
    <source>
        <dbReference type="ARBA" id="ARBA00006576"/>
    </source>
</evidence>
<dbReference type="InterPro" id="IPR016193">
    <property type="entry name" value="Cytidine_deaminase-like"/>
</dbReference>
<dbReference type="InterPro" id="IPR050202">
    <property type="entry name" value="Cyt/Deoxycyt_deaminase"/>
</dbReference>